<dbReference type="HOGENOM" id="CLU_2894712_0_0_10"/>
<protein>
    <submittedName>
        <fullName evidence="1">Uncharacterized protein</fullName>
    </submittedName>
</protein>
<evidence type="ECO:0000313" key="2">
    <source>
        <dbReference type="Proteomes" id="UP000007486"/>
    </source>
</evidence>
<dbReference type="EMBL" id="CP002530">
    <property type="protein sequence ID" value="ADY35793.1"/>
    <property type="molecule type" value="Genomic_DNA"/>
</dbReference>
<dbReference type="KEGG" id="bsa:Bacsa_1214"/>
<name>F0R6C9_PHOSB</name>
<gene>
    <name evidence="1" type="ordered locus">Bacsa_1214</name>
</gene>
<organism evidence="1 2">
    <name type="scientific">Phocaeicola salanitronis (strain DSM 18170 / JCM 13657 / CCUG 60908 / BL78)</name>
    <name type="common">Bacteroides salanitronis</name>
    <dbReference type="NCBI Taxonomy" id="667015"/>
    <lineage>
        <taxon>Bacteria</taxon>
        <taxon>Pseudomonadati</taxon>
        <taxon>Bacteroidota</taxon>
        <taxon>Bacteroidia</taxon>
        <taxon>Bacteroidales</taxon>
        <taxon>Bacteroidaceae</taxon>
        <taxon>Phocaeicola</taxon>
    </lineage>
</organism>
<dbReference type="STRING" id="667015.Bacsa_1214"/>
<dbReference type="Proteomes" id="UP000007486">
    <property type="component" value="Chromosome"/>
</dbReference>
<proteinExistence type="predicted"/>
<keyword evidence="2" id="KW-1185">Reference proteome</keyword>
<accession>F0R6C9</accession>
<sequence>MPSEKMRYICQRMKDKSRTDIELTPLKAEIESIFNESNIDEDCDTITRLLSPYRKTVRESLS</sequence>
<reference evidence="1 2" key="1">
    <citation type="journal article" date="2011" name="Stand. Genomic Sci.">
        <title>Complete genome sequence of Bacteroides salanitronis type strain (BL78).</title>
        <authorList>
            <person name="Gronow S."/>
            <person name="Held B."/>
            <person name="Lucas S."/>
            <person name="Lapidus A."/>
            <person name="Del Rio T.G."/>
            <person name="Nolan M."/>
            <person name="Tice H."/>
            <person name="Deshpande S."/>
            <person name="Cheng J.F."/>
            <person name="Pitluck S."/>
            <person name="Liolios K."/>
            <person name="Pagani I."/>
            <person name="Ivanova N."/>
            <person name="Mavromatis K."/>
            <person name="Pati A."/>
            <person name="Tapia R."/>
            <person name="Han C."/>
            <person name="Goodwin L."/>
            <person name="Chen A."/>
            <person name="Palaniappan K."/>
            <person name="Land M."/>
            <person name="Hauser L."/>
            <person name="Chang Y.J."/>
            <person name="Jeffries C.D."/>
            <person name="Brambilla E.M."/>
            <person name="Rohde M."/>
            <person name="Goker M."/>
            <person name="Detter J.C."/>
            <person name="Woyke T."/>
            <person name="Bristow J."/>
            <person name="Markowitz V."/>
            <person name="Hugenholtz P."/>
            <person name="Kyrpides N.C."/>
            <person name="Klenk H.P."/>
            <person name="Eisen J.A."/>
        </authorList>
    </citation>
    <scope>NUCLEOTIDE SEQUENCE [LARGE SCALE GENOMIC DNA]</scope>
    <source>
        <strain evidence="1 2">DSM 18170</strain>
    </source>
</reference>
<evidence type="ECO:0000313" key="1">
    <source>
        <dbReference type="EMBL" id="ADY35793.1"/>
    </source>
</evidence>
<dbReference type="AlphaFoldDB" id="F0R6C9"/>